<accession>I4C0K6</accession>
<dbReference type="KEGG" id="dti:Desti_0360"/>
<evidence type="ECO:0000313" key="3">
    <source>
        <dbReference type="Proteomes" id="UP000006055"/>
    </source>
</evidence>
<dbReference type="Proteomes" id="UP000006055">
    <property type="component" value="Chromosome"/>
</dbReference>
<evidence type="ECO:0000259" key="1">
    <source>
        <dbReference type="PROSITE" id="PS51819"/>
    </source>
</evidence>
<dbReference type="InterPro" id="IPR037523">
    <property type="entry name" value="VOC_core"/>
</dbReference>
<dbReference type="InterPro" id="IPR029068">
    <property type="entry name" value="Glyas_Bleomycin-R_OHBP_Dase"/>
</dbReference>
<name>I4C0K6_DESTA</name>
<dbReference type="AlphaFoldDB" id="I4C0K6"/>
<feature type="domain" description="VOC" evidence="1">
    <location>
        <begin position="7"/>
        <end position="132"/>
    </location>
</feature>
<dbReference type="CDD" id="cd08346">
    <property type="entry name" value="PcpA_N_like"/>
    <property type="match status" value="1"/>
</dbReference>
<dbReference type="HOGENOM" id="CLU_057821_0_0_7"/>
<proteinExistence type="predicted"/>
<keyword evidence="3" id="KW-1185">Reference proteome</keyword>
<dbReference type="eggNOG" id="COG0346">
    <property type="taxonomic scope" value="Bacteria"/>
</dbReference>
<organism evidence="2 3">
    <name type="scientific">Desulfomonile tiedjei (strain ATCC 49306 / DSM 6799 / DCB-1)</name>
    <dbReference type="NCBI Taxonomy" id="706587"/>
    <lineage>
        <taxon>Bacteria</taxon>
        <taxon>Pseudomonadati</taxon>
        <taxon>Thermodesulfobacteriota</taxon>
        <taxon>Desulfomonilia</taxon>
        <taxon>Desulfomonilales</taxon>
        <taxon>Desulfomonilaceae</taxon>
        <taxon>Desulfomonile</taxon>
    </lineage>
</organism>
<dbReference type="PANTHER" id="PTHR36110:SF4">
    <property type="entry name" value="RING-CLEAVING DIOXYGENASE MHQA-RELATED"/>
    <property type="match status" value="1"/>
</dbReference>
<dbReference type="Gene3D" id="3.10.180.10">
    <property type="entry name" value="2,3-Dihydroxybiphenyl 1,2-Dioxygenase, domain 1"/>
    <property type="match status" value="2"/>
</dbReference>
<dbReference type="RefSeq" id="WP_014808256.1">
    <property type="nucleotide sequence ID" value="NC_018025.1"/>
</dbReference>
<evidence type="ECO:0000313" key="2">
    <source>
        <dbReference type="EMBL" id="AFM23097.1"/>
    </source>
</evidence>
<dbReference type="SUPFAM" id="SSF54593">
    <property type="entry name" value="Glyoxalase/Bleomycin resistance protein/Dihydroxybiphenyl dioxygenase"/>
    <property type="match status" value="1"/>
</dbReference>
<reference evidence="3" key="1">
    <citation type="submission" date="2012-06" db="EMBL/GenBank/DDBJ databases">
        <title>Complete sequence of chromosome of Desulfomonile tiedjei DSM 6799.</title>
        <authorList>
            <person name="Lucas S."/>
            <person name="Copeland A."/>
            <person name="Lapidus A."/>
            <person name="Glavina del Rio T."/>
            <person name="Dalin E."/>
            <person name="Tice H."/>
            <person name="Bruce D."/>
            <person name="Goodwin L."/>
            <person name="Pitluck S."/>
            <person name="Peters L."/>
            <person name="Ovchinnikova G."/>
            <person name="Zeytun A."/>
            <person name="Lu M."/>
            <person name="Kyrpides N."/>
            <person name="Mavromatis K."/>
            <person name="Ivanova N."/>
            <person name="Brettin T."/>
            <person name="Detter J.C."/>
            <person name="Han C."/>
            <person name="Larimer F."/>
            <person name="Land M."/>
            <person name="Hauser L."/>
            <person name="Markowitz V."/>
            <person name="Cheng J.-F."/>
            <person name="Hugenholtz P."/>
            <person name="Woyke T."/>
            <person name="Wu D."/>
            <person name="Spring S."/>
            <person name="Schroeder M."/>
            <person name="Brambilla E."/>
            <person name="Klenk H.-P."/>
            <person name="Eisen J.A."/>
        </authorList>
    </citation>
    <scope>NUCLEOTIDE SEQUENCE [LARGE SCALE GENOMIC DNA]</scope>
    <source>
        <strain evidence="3">ATCC 49306 / DSM 6799 / DCB-1</strain>
    </source>
</reference>
<dbReference type="EMBL" id="CP003360">
    <property type="protein sequence ID" value="AFM23097.1"/>
    <property type="molecule type" value="Genomic_DNA"/>
</dbReference>
<dbReference type="GO" id="GO:0016829">
    <property type="term" value="F:lyase activity"/>
    <property type="evidence" value="ECO:0007669"/>
    <property type="project" value="UniProtKB-KW"/>
</dbReference>
<keyword evidence="2" id="KW-0456">Lyase</keyword>
<sequence length="305" mass="34005">METPLKGLHHVTAIAGDPQRNLDFYATVLGLRLVKLTVNFDDPGTYHFYFGDDEGRPGTLLTFFPWPLGTRGRIGPGQIGEIAFSIDYTATEYWIDRLRKKNVPVEGPFDHFGRETLRFHDPDGLILNLVSSDHSERDDNAILGLHSVTFVEKDPDRTGCFISDLLGFPEIESQGSDLSFDVGLGQRIHVVAHHSQERGLVAVGTVHHVAVRVPDNASQRAWHKYLAGSVSITPIIDRKYFKSIYFREPGGILMEVATDPPGFAVDESRKTLGTRLMLPEDLEAHRSSIEQNLPSITLPRIVRAA</sequence>
<dbReference type="InterPro" id="IPR004360">
    <property type="entry name" value="Glyas_Fos-R_dOase_dom"/>
</dbReference>
<dbReference type="PANTHER" id="PTHR36110">
    <property type="entry name" value="RING-CLEAVING DIOXYGENASE MHQE-RELATED"/>
    <property type="match status" value="1"/>
</dbReference>
<feature type="domain" description="VOC" evidence="1">
    <location>
        <begin position="144"/>
        <end position="259"/>
    </location>
</feature>
<dbReference type="InterPro" id="IPR052537">
    <property type="entry name" value="Extradiol_RC_dioxygenase"/>
</dbReference>
<dbReference type="PROSITE" id="PS51819">
    <property type="entry name" value="VOC"/>
    <property type="match status" value="2"/>
</dbReference>
<dbReference type="Pfam" id="PF00903">
    <property type="entry name" value="Glyoxalase"/>
    <property type="match status" value="2"/>
</dbReference>
<protein>
    <submittedName>
        <fullName evidence="2">Lactoylglutathione lyase-like lyase</fullName>
    </submittedName>
</protein>
<dbReference type="OrthoDB" id="9785698at2"/>
<dbReference type="STRING" id="706587.Desti_0360"/>
<dbReference type="PATRIC" id="fig|706587.4.peg.408"/>
<gene>
    <name evidence="2" type="ordered locus">Desti_0360</name>
</gene>